<protein>
    <recommendedName>
        <fullName evidence="2">DNA-directed RNA polymerase</fullName>
        <ecNumber evidence="2">2.7.7.6</ecNumber>
    </recommendedName>
</protein>
<keyword evidence="6" id="KW-0804">Transcription</keyword>
<keyword evidence="4" id="KW-0808">Transferase</keyword>
<dbReference type="Gene3D" id="1.10.150.20">
    <property type="entry name" value="5' to 3' exonuclease, C-terminal subdomain"/>
    <property type="match status" value="1"/>
</dbReference>
<dbReference type="GO" id="GO:0003677">
    <property type="term" value="F:DNA binding"/>
    <property type="evidence" value="ECO:0007669"/>
    <property type="project" value="InterPro"/>
</dbReference>
<evidence type="ECO:0000256" key="6">
    <source>
        <dbReference type="ARBA" id="ARBA00023163"/>
    </source>
</evidence>
<evidence type="ECO:0000256" key="5">
    <source>
        <dbReference type="ARBA" id="ARBA00022695"/>
    </source>
</evidence>
<feature type="domain" description="DNA-directed RNA polymerase C-terminal" evidence="8">
    <location>
        <begin position="30"/>
        <end position="319"/>
    </location>
</feature>
<evidence type="ECO:0000256" key="7">
    <source>
        <dbReference type="ARBA" id="ARBA00048552"/>
    </source>
</evidence>
<evidence type="ECO:0000256" key="4">
    <source>
        <dbReference type="ARBA" id="ARBA00022679"/>
    </source>
</evidence>
<dbReference type="SUPFAM" id="SSF56672">
    <property type="entry name" value="DNA/RNA polymerases"/>
    <property type="match status" value="1"/>
</dbReference>
<sequence length="324" mass="37960">MAITSNVADYLVRAEELEKLELKNKEDIKNLPKKNEPGDVYNKVAETVIQKINTVNDIPFKEKLLKLNINRNLLKKPVMTIPYNVGLETMGKQLINAGFFTRKVDCMYKEKDKDTLDSKFCYFYSVSSNLIKEEFKGDQIKFSSSEMGKFFSILYSAVYDTFPSLKKYVEYLNKFADIFGKLDAPIIWTTPVGMHIEIRYKEFKTKKGKNLYDRKKRNSVSLPIPGKINHKANKLSFLPNLIHSMDSSNIQLLVRNLTIINKDNNINLFTIHDCFATTPNTMKILNLEVRRAFSMMYFDEIYLKKWHSEFLREISKYEHIYKED</sequence>
<evidence type="ECO:0000256" key="3">
    <source>
        <dbReference type="ARBA" id="ARBA00022478"/>
    </source>
</evidence>
<keyword evidence="5" id="KW-0548">Nucleotidyltransferase</keyword>
<dbReference type="AlphaFoldDB" id="A0A386TYD1"/>
<comment type="catalytic activity">
    <reaction evidence="7">
        <text>RNA(n) + a ribonucleoside 5'-triphosphate = RNA(n+1) + diphosphate</text>
        <dbReference type="Rhea" id="RHEA:21248"/>
        <dbReference type="Rhea" id="RHEA-COMP:14527"/>
        <dbReference type="Rhea" id="RHEA-COMP:17342"/>
        <dbReference type="ChEBI" id="CHEBI:33019"/>
        <dbReference type="ChEBI" id="CHEBI:61557"/>
        <dbReference type="ChEBI" id="CHEBI:140395"/>
        <dbReference type="EC" id="2.7.7.6"/>
    </reaction>
</comment>
<dbReference type="EC" id="2.7.7.6" evidence="2"/>
<dbReference type="GO" id="GO:0034245">
    <property type="term" value="C:mitochondrial DNA-directed RNA polymerase complex"/>
    <property type="evidence" value="ECO:0007669"/>
    <property type="project" value="TreeGrafter"/>
</dbReference>
<geneLocation type="mitochondrion" evidence="9"/>
<evidence type="ECO:0000313" key="10">
    <source>
        <dbReference type="EMBL" id="AYE93272.1"/>
    </source>
</evidence>
<gene>
    <name evidence="10" type="ORF">C0995_000038</name>
    <name evidence="9" type="ORF">C0995_000090</name>
</gene>
<dbReference type="EMBL" id="MH725795">
    <property type="protein sequence ID" value="AYE93220.1"/>
    <property type="molecule type" value="Genomic_DNA"/>
</dbReference>
<dbReference type="InterPro" id="IPR046950">
    <property type="entry name" value="DNA-dir_Rpol_C_phage-type"/>
</dbReference>
<keyword evidence="3" id="KW-0240">DNA-directed RNA polymerase</keyword>
<dbReference type="GO" id="GO:0006390">
    <property type="term" value="P:mitochondrial transcription"/>
    <property type="evidence" value="ECO:0007669"/>
    <property type="project" value="TreeGrafter"/>
</dbReference>
<evidence type="ECO:0000256" key="2">
    <source>
        <dbReference type="ARBA" id="ARBA00012418"/>
    </source>
</evidence>
<evidence type="ECO:0000313" key="9">
    <source>
        <dbReference type="EMBL" id="AYE93220.1"/>
    </source>
</evidence>
<evidence type="ECO:0000259" key="8">
    <source>
        <dbReference type="Pfam" id="PF00940"/>
    </source>
</evidence>
<evidence type="ECO:0000256" key="1">
    <source>
        <dbReference type="ARBA" id="ARBA00009493"/>
    </source>
</evidence>
<dbReference type="InterPro" id="IPR043502">
    <property type="entry name" value="DNA/RNA_pol_sf"/>
</dbReference>
<comment type="similarity">
    <text evidence="1">Belongs to the phage and mitochondrial RNA polymerase family.</text>
</comment>
<dbReference type="InterPro" id="IPR002092">
    <property type="entry name" value="DNA-dir_Rpol_phage-type"/>
</dbReference>
<dbReference type="Pfam" id="PF00940">
    <property type="entry name" value="RNA_pol"/>
    <property type="match status" value="1"/>
</dbReference>
<reference evidence="9" key="1">
    <citation type="submission" date="2018-08" db="EMBL/GenBank/DDBJ databases">
        <title>Comparative mitochondrial genomics of the basidiomycete Termitomyces.</title>
        <authorList>
            <person name="Nieuwenhuis M."/>
        </authorList>
    </citation>
    <scope>NUCLEOTIDE SEQUENCE</scope>
    <source>
        <strain evidence="9">Mi166</strain>
    </source>
</reference>
<keyword evidence="9" id="KW-0496">Mitochondrion</keyword>
<dbReference type="PROSITE" id="PS00489">
    <property type="entry name" value="RNA_POL_PHAGE_2"/>
    <property type="match status" value="1"/>
</dbReference>
<dbReference type="GO" id="GO:0003899">
    <property type="term" value="F:DNA-directed RNA polymerase activity"/>
    <property type="evidence" value="ECO:0007669"/>
    <property type="project" value="UniProtKB-EC"/>
</dbReference>
<organism evidence="9">
    <name type="scientific">Termitomyces sp</name>
    <dbReference type="NCBI Taxonomy" id="1916073"/>
    <lineage>
        <taxon>Eukaryota</taxon>
        <taxon>Fungi</taxon>
        <taxon>Dikarya</taxon>
        <taxon>Basidiomycota</taxon>
        <taxon>Agaricomycotina</taxon>
        <taxon>Agaricomycetes</taxon>
        <taxon>Agaricomycetidae</taxon>
        <taxon>Agaricales</taxon>
        <taxon>Tricholomatineae</taxon>
        <taxon>Lyophyllaceae</taxon>
        <taxon>Termitomyces</taxon>
    </lineage>
</organism>
<dbReference type="PANTHER" id="PTHR10102:SF0">
    <property type="entry name" value="DNA-DIRECTED RNA POLYMERASE, MITOCHONDRIAL"/>
    <property type="match status" value="1"/>
</dbReference>
<dbReference type="PANTHER" id="PTHR10102">
    <property type="entry name" value="DNA-DIRECTED RNA POLYMERASE, MITOCHONDRIAL"/>
    <property type="match status" value="1"/>
</dbReference>
<proteinExistence type="inferred from homology"/>
<name>A0A386TYD1_9AGAR</name>
<accession>A0A386TYD1</accession>
<dbReference type="EMBL" id="MH725795">
    <property type="protein sequence ID" value="AYE93272.1"/>
    <property type="molecule type" value="Genomic_DNA"/>
</dbReference>